<feature type="domain" description="C-JID" evidence="3">
    <location>
        <begin position="98"/>
        <end position="207"/>
    </location>
</feature>
<evidence type="ECO:0000256" key="1">
    <source>
        <dbReference type="ARBA" id="ARBA00022614"/>
    </source>
</evidence>
<protein>
    <submittedName>
        <fullName evidence="4">Disease resistance protein RML1A-like</fullName>
    </submittedName>
</protein>
<proteinExistence type="predicted"/>
<organism evidence="4 5">
    <name type="scientific">Senna tora</name>
    <dbReference type="NCBI Taxonomy" id="362788"/>
    <lineage>
        <taxon>Eukaryota</taxon>
        <taxon>Viridiplantae</taxon>
        <taxon>Streptophyta</taxon>
        <taxon>Embryophyta</taxon>
        <taxon>Tracheophyta</taxon>
        <taxon>Spermatophyta</taxon>
        <taxon>Magnoliopsida</taxon>
        <taxon>eudicotyledons</taxon>
        <taxon>Gunneridae</taxon>
        <taxon>Pentapetalae</taxon>
        <taxon>rosids</taxon>
        <taxon>fabids</taxon>
        <taxon>Fabales</taxon>
        <taxon>Fabaceae</taxon>
        <taxon>Caesalpinioideae</taxon>
        <taxon>Cassia clade</taxon>
        <taxon>Senna</taxon>
    </lineage>
</organism>
<dbReference type="AlphaFoldDB" id="A0A835CIG6"/>
<dbReference type="Pfam" id="PF20160">
    <property type="entry name" value="C-JID"/>
    <property type="match status" value="1"/>
</dbReference>
<keyword evidence="2" id="KW-0677">Repeat</keyword>
<keyword evidence="5" id="KW-1185">Reference proteome</keyword>
<evidence type="ECO:0000259" key="3">
    <source>
        <dbReference type="Pfam" id="PF20160"/>
    </source>
</evidence>
<reference evidence="4" key="1">
    <citation type="submission" date="2020-09" db="EMBL/GenBank/DDBJ databases">
        <title>Genome-Enabled Discovery of Anthraquinone Biosynthesis in Senna tora.</title>
        <authorList>
            <person name="Kang S.-H."/>
            <person name="Pandey R.P."/>
            <person name="Lee C.-M."/>
            <person name="Sim J.-S."/>
            <person name="Jeong J.-T."/>
            <person name="Choi B.-S."/>
            <person name="Jung M."/>
            <person name="Ginzburg D."/>
            <person name="Zhao K."/>
            <person name="Won S.Y."/>
            <person name="Oh T.-J."/>
            <person name="Yu Y."/>
            <person name="Kim N.-H."/>
            <person name="Lee O.R."/>
            <person name="Lee T.-H."/>
            <person name="Bashyal P."/>
            <person name="Kim T.-S."/>
            <person name="Lee W.-H."/>
            <person name="Kawkins C."/>
            <person name="Kim C.-K."/>
            <person name="Kim J.S."/>
            <person name="Ahn B.O."/>
            <person name="Rhee S.Y."/>
            <person name="Sohng J.K."/>
        </authorList>
    </citation>
    <scope>NUCLEOTIDE SEQUENCE</scope>
    <source>
        <tissue evidence="4">Leaf</tissue>
    </source>
</reference>
<dbReference type="OrthoDB" id="1424312at2759"/>
<comment type="caution">
    <text evidence="4">The sequence shown here is derived from an EMBL/GenBank/DDBJ whole genome shotgun (WGS) entry which is preliminary data.</text>
</comment>
<sequence>MRRLVSLRFLELKHCISMLKSITEVPYFMSRLDATGCTSLKTFSKRTFMDSLLFINCMGLDEPSLCTIRSSAHFSLMLKAKGPLKEEDDGPITEFCYPGSRVPEWFGSHNQTRQRFITVELAAPPLVDNLMGFVFCAVLPKFTSMEKCPGYMSLRFYCEDVRVRREWRDISREVRRRENEGDNPKISFEFVFDYDCLIKEFGVLPLYAPTQSQ</sequence>
<dbReference type="Proteomes" id="UP000634136">
    <property type="component" value="Unassembled WGS sequence"/>
</dbReference>
<accession>A0A835CIG6</accession>
<evidence type="ECO:0000313" key="4">
    <source>
        <dbReference type="EMBL" id="KAF7843524.1"/>
    </source>
</evidence>
<evidence type="ECO:0000313" key="5">
    <source>
        <dbReference type="Proteomes" id="UP000634136"/>
    </source>
</evidence>
<name>A0A835CIG6_9FABA</name>
<evidence type="ECO:0000256" key="2">
    <source>
        <dbReference type="ARBA" id="ARBA00022737"/>
    </source>
</evidence>
<dbReference type="InterPro" id="IPR045344">
    <property type="entry name" value="C-JID"/>
</dbReference>
<keyword evidence="1" id="KW-0433">Leucine-rich repeat</keyword>
<dbReference type="EMBL" id="JAAIUW010000001">
    <property type="protein sequence ID" value="KAF7843524.1"/>
    <property type="molecule type" value="Genomic_DNA"/>
</dbReference>
<gene>
    <name evidence="4" type="ORF">G2W53_000429</name>
</gene>